<keyword evidence="2" id="KW-0472">Membrane</keyword>
<gene>
    <name evidence="3" type="ORF">CEP50_19145</name>
</gene>
<evidence type="ECO:0008006" key="5">
    <source>
        <dbReference type="Google" id="ProtNLM"/>
    </source>
</evidence>
<evidence type="ECO:0000313" key="4">
    <source>
        <dbReference type="Proteomes" id="UP000239352"/>
    </source>
</evidence>
<proteinExistence type="predicted"/>
<dbReference type="InParanoid" id="A0A2T0GRK1"/>
<dbReference type="SUPFAM" id="SSF141571">
    <property type="entry name" value="Pentapeptide repeat-like"/>
    <property type="match status" value="1"/>
</dbReference>
<evidence type="ECO:0000313" key="3">
    <source>
        <dbReference type="EMBL" id="PRW61735.1"/>
    </source>
</evidence>
<dbReference type="RefSeq" id="WP_106115307.1">
    <property type="nucleotide sequence ID" value="NZ_PVSR01000062.1"/>
</dbReference>
<dbReference type="AlphaFoldDB" id="A0A2T0GRK1"/>
<feature type="transmembrane region" description="Helical" evidence="2">
    <location>
        <begin position="112"/>
        <end position="132"/>
    </location>
</feature>
<sequence>MLVPGVLVWMPVDWSMLVSWAAKARTVSGASHLPVLLTIAGAGLSLALLVARALVRNRRSDPDSSHTSIRPMPEWAVWVGPTVLLTVGITTACLLLSFFGGGGDHDRIRLEAIKLASSIAVGVGGAALLVLAARRQRANELSVLQQEQAQRLQERKAAQSKHDVDERRATELYTSAAQQLASGQAPVRMAGLYALSRLGQNNPDHRQAVVNLFCAYLRMPYTPPETERSDCEREEYAHRFDPRSPGRALRDSPALATLLKLTATQTSESGQLTDTEHQRQERQVRLTAQRLLTRHLRPCPDEHGRPTNEEFWDGMDLDLVEAVLDHWDFRGCRVHSADFTLARFYGIASFSGARFHDVAWFAGARFHGPVFFNETRFHGAPPEFDRSWARLDRGSFRASTWPAGWTVEEAEPGLDWGRHWLQFVRHKEAGSESDPGTTSTECDTDPERPLALE</sequence>
<name>A0A2T0GRK1_ACTMO</name>
<dbReference type="InterPro" id="IPR001646">
    <property type="entry name" value="5peptide_repeat"/>
</dbReference>
<reference evidence="3 4" key="1">
    <citation type="submission" date="2018-03" db="EMBL/GenBank/DDBJ databases">
        <title>Actinopolyspora mortivallis from Sahara, screening for active biomolecules.</title>
        <authorList>
            <person name="Selama O."/>
            <person name="Wellington E.M.H."/>
            <person name="Hacene H."/>
        </authorList>
    </citation>
    <scope>NUCLEOTIDE SEQUENCE [LARGE SCALE GENOMIC DNA]</scope>
    <source>
        <strain evidence="3 4">M5A</strain>
    </source>
</reference>
<keyword evidence="2" id="KW-0812">Transmembrane</keyword>
<feature type="transmembrane region" description="Helical" evidence="2">
    <location>
        <begin position="34"/>
        <end position="55"/>
    </location>
</feature>
<evidence type="ECO:0000256" key="2">
    <source>
        <dbReference type="SAM" id="Phobius"/>
    </source>
</evidence>
<organism evidence="3 4">
    <name type="scientific">Actinopolyspora mortivallis</name>
    <dbReference type="NCBI Taxonomy" id="33906"/>
    <lineage>
        <taxon>Bacteria</taxon>
        <taxon>Bacillati</taxon>
        <taxon>Actinomycetota</taxon>
        <taxon>Actinomycetes</taxon>
        <taxon>Actinopolysporales</taxon>
        <taxon>Actinopolysporaceae</taxon>
        <taxon>Actinopolyspora</taxon>
    </lineage>
</organism>
<keyword evidence="2" id="KW-1133">Transmembrane helix</keyword>
<comment type="caution">
    <text evidence="3">The sequence shown here is derived from an EMBL/GenBank/DDBJ whole genome shotgun (WGS) entry which is preliminary data.</text>
</comment>
<evidence type="ECO:0000256" key="1">
    <source>
        <dbReference type="SAM" id="MobiDB-lite"/>
    </source>
</evidence>
<accession>A0A2T0GRK1</accession>
<dbReference type="Proteomes" id="UP000239352">
    <property type="component" value="Unassembled WGS sequence"/>
</dbReference>
<feature type="transmembrane region" description="Helical" evidence="2">
    <location>
        <begin position="75"/>
        <end position="100"/>
    </location>
</feature>
<dbReference type="Pfam" id="PF13576">
    <property type="entry name" value="Pentapeptide_3"/>
    <property type="match status" value="1"/>
</dbReference>
<feature type="region of interest" description="Disordered" evidence="1">
    <location>
        <begin position="428"/>
        <end position="453"/>
    </location>
</feature>
<protein>
    <recommendedName>
        <fullName evidence="5">Pentapeptide repeat-containing protein</fullName>
    </recommendedName>
</protein>
<dbReference type="EMBL" id="PVSR01000062">
    <property type="protein sequence ID" value="PRW61735.1"/>
    <property type="molecule type" value="Genomic_DNA"/>
</dbReference>
<dbReference type="Gene3D" id="2.160.20.80">
    <property type="entry name" value="E3 ubiquitin-protein ligase SopA"/>
    <property type="match status" value="1"/>
</dbReference>
<keyword evidence="4" id="KW-1185">Reference proteome</keyword>